<dbReference type="AlphaFoldDB" id="A0A6A5VGQ1"/>
<dbReference type="EMBL" id="ML976668">
    <property type="protein sequence ID" value="KAF1975888.1"/>
    <property type="molecule type" value="Genomic_DNA"/>
</dbReference>
<evidence type="ECO:0000259" key="4">
    <source>
        <dbReference type="SMART" id="SM00736"/>
    </source>
</evidence>
<dbReference type="InterPro" id="IPR015919">
    <property type="entry name" value="Cadherin-like_sf"/>
</dbReference>
<feature type="compositionally biased region" description="Low complexity" evidence="1">
    <location>
        <begin position="727"/>
        <end position="747"/>
    </location>
</feature>
<keyword evidence="2" id="KW-1133">Transmembrane helix</keyword>
<feature type="compositionally biased region" description="Basic and acidic residues" evidence="1">
    <location>
        <begin position="933"/>
        <end position="953"/>
    </location>
</feature>
<feature type="region of interest" description="Disordered" evidence="1">
    <location>
        <begin position="917"/>
        <end position="1052"/>
    </location>
</feature>
<keyword evidence="2" id="KW-0472">Membrane</keyword>
<feature type="compositionally biased region" description="Basic and acidic residues" evidence="1">
    <location>
        <begin position="1041"/>
        <end position="1052"/>
    </location>
</feature>
<keyword evidence="2" id="KW-0812">Transmembrane</keyword>
<proteinExistence type="predicted"/>
<dbReference type="InterPro" id="IPR013783">
    <property type="entry name" value="Ig-like_fold"/>
</dbReference>
<keyword evidence="3" id="KW-0732">Signal</keyword>
<feature type="region of interest" description="Disordered" evidence="1">
    <location>
        <begin position="410"/>
        <end position="440"/>
    </location>
</feature>
<dbReference type="SUPFAM" id="SSF49313">
    <property type="entry name" value="Cadherin-like"/>
    <property type="match status" value="4"/>
</dbReference>
<evidence type="ECO:0000256" key="2">
    <source>
        <dbReference type="SAM" id="Phobius"/>
    </source>
</evidence>
<dbReference type="Pfam" id="PF05345">
    <property type="entry name" value="He_PIG"/>
    <property type="match status" value="2"/>
</dbReference>
<protein>
    <recommendedName>
        <fullName evidence="4">Dystroglycan-type cadherin-like domain-containing protein</fullName>
    </recommendedName>
</protein>
<dbReference type="SMART" id="SM00736">
    <property type="entry name" value="CADG"/>
    <property type="match status" value="3"/>
</dbReference>
<feature type="region of interest" description="Disordered" evidence="1">
    <location>
        <begin position="715"/>
        <end position="765"/>
    </location>
</feature>
<organism evidence="5 6">
    <name type="scientific">Bimuria novae-zelandiae CBS 107.79</name>
    <dbReference type="NCBI Taxonomy" id="1447943"/>
    <lineage>
        <taxon>Eukaryota</taxon>
        <taxon>Fungi</taxon>
        <taxon>Dikarya</taxon>
        <taxon>Ascomycota</taxon>
        <taxon>Pezizomycotina</taxon>
        <taxon>Dothideomycetes</taxon>
        <taxon>Pleosporomycetidae</taxon>
        <taxon>Pleosporales</taxon>
        <taxon>Massarineae</taxon>
        <taxon>Didymosphaeriaceae</taxon>
        <taxon>Bimuria</taxon>
    </lineage>
</organism>
<feature type="compositionally biased region" description="Polar residues" evidence="1">
    <location>
        <begin position="411"/>
        <end position="425"/>
    </location>
</feature>
<feature type="compositionally biased region" description="Basic residues" evidence="1">
    <location>
        <begin position="1022"/>
        <end position="1034"/>
    </location>
</feature>
<accession>A0A6A5VGQ1</accession>
<feature type="transmembrane region" description="Helical" evidence="2">
    <location>
        <begin position="445"/>
        <end position="470"/>
    </location>
</feature>
<feature type="region of interest" description="Disordered" evidence="1">
    <location>
        <begin position="514"/>
        <end position="535"/>
    </location>
</feature>
<feature type="region of interest" description="Disordered" evidence="1">
    <location>
        <begin position="785"/>
        <end position="833"/>
    </location>
</feature>
<feature type="chain" id="PRO_5025634523" description="Dystroglycan-type cadherin-like domain-containing protein" evidence="3">
    <location>
        <begin position="16"/>
        <end position="1052"/>
    </location>
</feature>
<feature type="compositionally biased region" description="Basic residues" evidence="1">
    <location>
        <begin position="805"/>
        <end position="819"/>
    </location>
</feature>
<gene>
    <name evidence="5" type="ORF">BU23DRAFT_456868</name>
</gene>
<evidence type="ECO:0000313" key="5">
    <source>
        <dbReference type="EMBL" id="KAF1975888.1"/>
    </source>
</evidence>
<feature type="region of interest" description="Disordered" evidence="1">
    <location>
        <begin position="477"/>
        <end position="502"/>
    </location>
</feature>
<dbReference type="OrthoDB" id="41532at2759"/>
<feature type="signal peptide" evidence="3">
    <location>
        <begin position="1"/>
        <end position="15"/>
    </location>
</feature>
<keyword evidence="6" id="KW-1185">Reference proteome</keyword>
<sequence>MLLAASICLLTTVVATSPQVNFPLKLQLPPVARVGEAYSFQFAATTFQPNPDQLVYSIASGPSWLHIHSENRTLWGTPETKDAGTATFTITAAGEAGAVANMETQLPVENDDGPKSTGNISQALAKAGQLSGPQSITLLPLKPFEIVLGQDIFQANGKKLSYRTTLSDHTPLPSWISFDAQSLRFAGTTPSSASPQSFHILLIATDSPDYAAATIAFSIVVSSHLLLFTPMTQTVNVSKGQNVDIKGLKDMLSLDHAPIHDEDIDSATADLPSWLSFDTHSFDITGNPPSGLMKQDISVVVQDKFGDSAAHSIHLSFMSQLFTGEIGRLNITPGVHFEYGIPKSILTLESESVSLEFGKLNKWLSFDSESLTISGTIPADTVACSVEGSMTATSLNGKMKDTKTFQIEVLGSSNRPSNPLNSGTGTKEHSDNATPNTASSSRKNIGVIIGAVLASLFGTAVIIILALSFCRQRKKQEQGYISPSTPRSPRKANISRPIPQDPIVIGWGEIDRLDDEDPEKGKLDDSPPRTVELLSFPQPPKFTVRKPGHFRDVSLNEQHYRILSFDKDVFSLQAVAKPAHHPYDSMKMPTDMLRRNSAGSPSQNRLHTTTVFRNSTHRSSGVPVDRCLTGFDHGRHTHAPSHSTNFSAAQRTLSSSSGTTALSTVPSAFPQASKARHITQFTTPLEKRQSIRPVVPSVFETLADPLLDRRPMDEKRHSYIRKRASAQQSPLFSSRVSSSTFQSPPSFIGESSPAPKSPLATLSPNIVRPDDSILSLSNDVPESLHIRRPADTPSPASNKTGIPKSLRKHRPTKGFARKHTVADSVKSVDEVEKRPARPETVVYAPTGAGTRSSTYASLRSADLMKGLNKETNTEIWNDAEISESNYSGDEDDIEEGHRRATLELSTSVAHCIAPLFDSQKKRTSKRTSKALKKTSERDPTPFHLRSSTEHSGKENLVSSLHSLRDSGSPKTTSPSPTRPKTSAGYRPKVHSRKSSQTLALVRAPSTRTTSRPLPRIPSTKERHSRKSLHSRSQSRHSNSLGKKERPCERSRT</sequence>
<dbReference type="Proteomes" id="UP000800036">
    <property type="component" value="Unassembled WGS sequence"/>
</dbReference>
<feature type="domain" description="Dystroglycan-type cadherin-like" evidence="4">
    <location>
        <begin position="321"/>
        <end position="416"/>
    </location>
</feature>
<dbReference type="GO" id="GO:0016020">
    <property type="term" value="C:membrane"/>
    <property type="evidence" value="ECO:0007669"/>
    <property type="project" value="InterPro"/>
</dbReference>
<evidence type="ECO:0000256" key="3">
    <source>
        <dbReference type="SAM" id="SignalP"/>
    </source>
</evidence>
<feature type="compositionally biased region" description="Low complexity" evidence="1">
    <location>
        <begin position="968"/>
        <end position="982"/>
    </location>
</feature>
<evidence type="ECO:0000256" key="1">
    <source>
        <dbReference type="SAM" id="MobiDB-lite"/>
    </source>
</evidence>
<dbReference type="InterPro" id="IPR006644">
    <property type="entry name" value="Cadg"/>
</dbReference>
<reference evidence="5" key="1">
    <citation type="journal article" date="2020" name="Stud. Mycol.">
        <title>101 Dothideomycetes genomes: a test case for predicting lifestyles and emergence of pathogens.</title>
        <authorList>
            <person name="Haridas S."/>
            <person name="Albert R."/>
            <person name="Binder M."/>
            <person name="Bloem J."/>
            <person name="Labutti K."/>
            <person name="Salamov A."/>
            <person name="Andreopoulos B."/>
            <person name="Baker S."/>
            <person name="Barry K."/>
            <person name="Bills G."/>
            <person name="Bluhm B."/>
            <person name="Cannon C."/>
            <person name="Castanera R."/>
            <person name="Culley D."/>
            <person name="Daum C."/>
            <person name="Ezra D."/>
            <person name="Gonzalez J."/>
            <person name="Henrissat B."/>
            <person name="Kuo A."/>
            <person name="Liang C."/>
            <person name="Lipzen A."/>
            <person name="Lutzoni F."/>
            <person name="Magnuson J."/>
            <person name="Mondo S."/>
            <person name="Nolan M."/>
            <person name="Ohm R."/>
            <person name="Pangilinan J."/>
            <person name="Park H.-J."/>
            <person name="Ramirez L."/>
            <person name="Alfaro M."/>
            <person name="Sun H."/>
            <person name="Tritt A."/>
            <person name="Yoshinaga Y."/>
            <person name="Zwiers L.-H."/>
            <person name="Turgeon B."/>
            <person name="Goodwin S."/>
            <person name="Spatafora J."/>
            <person name="Crous P."/>
            <person name="Grigoriev I."/>
        </authorList>
    </citation>
    <scope>NUCLEOTIDE SEQUENCE</scope>
    <source>
        <strain evidence="5">CBS 107.79</strain>
    </source>
</reference>
<feature type="domain" description="Dystroglycan-type cadherin-like" evidence="4">
    <location>
        <begin position="11"/>
        <end position="115"/>
    </location>
</feature>
<feature type="domain" description="Dystroglycan-type cadherin-like" evidence="4">
    <location>
        <begin position="119"/>
        <end position="228"/>
    </location>
</feature>
<dbReference type="GO" id="GO:0005509">
    <property type="term" value="F:calcium ion binding"/>
    <property type="evidence" value="ECO:0007669"/>
    <property type="project" value="InterPro"/>
</dbReference>
<feature type="compositionally biased region" description="Basic residues" evidence="1">
    <location>
        <begin position="921"/>
        <end position="932"/>
    </location>
</feature>
<name>A0A6A5VGQ1_9PLEO</name>
<evidence type="ECO:0000313" key="6">
    <source>
        <dbReference type="Proteomes" id="UP000800036"/>
    </source>
</evidence>
<dbReference type="Gene3D" id="2.60.40.10">
    <property type="entry name" value="Immunoglobulins"/>
    <property type="match status" value="3"/>
</dbReference>